<dbReference type="InterPro" id="IPR028098">
    <property type="entry name" value="Glyco_trans_4-like_N"/>
</dbReference>
<dbReference type="PANTHER" id="PTHR46401">
    <property type="entry name" value="GLYCOSYLTRANSFERASE WBBK-RELATED"/>
    <property type="match status" value="1"/>
</dbReference>
<sequence>MSQLSAAAFAVPGDLSAPTGGYGYDRNLLQALRATGRDVTHLALPDGFPFPDAQAMARAIDLLTAVPRDRVLIVDGLAFGALETAALDRLRAPLVALVHHPLAHESGLPESTRNRLHALERDNLNRVAHVLVPSPHIAQVLVADYGVAPDRLTVIRPGKPATAGTPDTAPPKAAPPLILSVGILHPRKGHDVLIAALARLADLDWQAIIVGSPWEPGHEARLAQQIEASGLTGRVDLAGRVDQPTLDRLYAQAHVFALATRYEGYGIVFDEALIHGLPIVSTTAGAVPGTVPRAAGTLVPPDDAAAFADGLRALLLDPQAHARQSRAATQAGVALPGWNDAAAQVGAILDRIAQA</sequence>
<dbReference type="EC" id="2.4.-.-" evidence="4"/>
<feature type="domain" description="Glycosyltransferase subfamily 4-like N-terminal" evidence="3">
    <location>
        <begin position="55"/>
        <end position="158"/>
    </location>
</feature>
<evidence type="ECO:0000256" key="1">
    <source>
        <dbReference type="ARBA" id="ARBA00022679"/>
    </source>
</evidence>
<name>A0ABW4EDG1_9RHOB</name>
<protein>
    <submittedName>
        <fullName evidence="4">Glycosyltransferase family 4 protein</fullName>
        <ecNumber evidence="4">2.4.-.-</ecNumber>
    </submittedName>
</protein>
<keyword evidence="4" id="KW-0328">Glycosyltransferase</keyword>
<dbReference type="InterPro" id="IPR001296">
    <property type="entry name" value="Glyco_trans_1"/>
</dbReference>
<comment type="caution">
    <text evidence="4">The sequence shown here is derived from an EMBL/GenBank/DDBJ whole genome shotgun (WGS) entry which is preliminary data.</text>
</comment>
<dbReference type="PANTHER" id="PTHR46401:SF2">
    <property type="entry name" value="GLYCOSYLTRANSFERASE WBBK-RELATED"/>
    <property type="match status" value="1"/>
</dbReference>
<proteinExistence type="predicted"/>
<organism evidence="4 5">
    <name type="scientific">Lacimonas salitolerans</name>
    <dbReference type="NCBI Taxonomy" id="1323750"/>
    <lineage>
        <taxon>Bacteria</taxon>
        <taxon>Pseudomonadati</taxon>
        <taxon>Pseudomonadota</taxon>
        <taxon>Alphaproteobacteria</taxon>
        <taxon>Rhodobacterales</taxon>
        <taxon>Paracoccaceae</taxon>
        <taxon>Lacimonas</taxon>
    </lineage>
</organism>
<evidence type="ECO:0000313" key="4">
    <source>
        <dbReference type="EMBL" id="MFD1509390.1"/>
    </source>
</evidence>
<dbReference type="Gene3D" id="3.40.50.2000">
    <property type="entry name" value="Glycogen Phosphorylase B"/>
    <property type="match status" value="2"/>
</dbReference>
<keyword evidence="5" id="KW-1185">Reference proteome</keyword>
<reference evidence="5" key="1">
    <citation type="journal article" date="2019" name="Int. J. Syst. Evol. Microbiol.">
        <title>The Global Catalogue of Microorganisms (GCM) 10K type strain sequencing project: providing services to taxonomists for standard genome sequencing and annotation.</title>
        <authorList>
            <consortium name="The Broad Institute Genomics Platform"/>
            <consortium name="The Broad Institute Genome Sequencing Center for Infectious Disease"/>
            <person name="Wu L."/>
            <person name="Ma J."/>
        </authorList>
    </citation>
    <scope>NUCLEOTIDE SEQUENCE [LARGE SCALE GENOMIC DNA]</scope>
    <source>
        <strain evidence="5">CGMCC 1.12477</strain>
    </source>
</reference>
<dbReference type="Pfam" id="PF00534">
    <property type="entry name" value="Glycos_transf_1"/>
    <property type="match status" value="1"/>
</dbReference>
<evidence type="ECO:0000259" key="3">
    <source>
        <dbReference type="Pfam" id="PF13439"/>
    </source>
</evidence>
<dbReference type="CDD" id="cd03801">
    <property type="entry name" value="GT4_PimA-like"/>
    <property type="match status" value="1"/>
</dbReference>
<gene>
    <name evidence="4" type="ORF">ACFTOW_08255</name>
</gene>
<dbReference type="Pfam" id="PF13439">
    <property type="entry name" value="Glyco_transf_4"/>
    <property type="match status" value="1"/>
</dbReference>
<dbReference type="RefSeq" id="WP_379914590.1">
    <property type="nucleotide sequence ID" value="NZ_JBHUDD010000050.1"/>
</dbReference>
<dbReference type="Proteomes" id="UP001597186">
    <property type="component" value="Unassembled WGS sequence"/>
</dbReference>
<accession>A0ABW4EDG1</accession>
<keyword evidence="1 4" id="KW-0808">Transferase</keyword>
<feature type="domain" description="Glycosyl transferase family 1" evidence="2">
    <location>
        <begin position="174"/>
        <end position="330"/>
    </location>
</feature>
<evidence type="ECO:0000313" key="5">
    <source>
        <dbReference type="Proteomes" id="UP001597186"/>
    </source>
</evidence>
<dbReference type="EMBL" id="JBHUDD010000050">
    <property type="protein sequence ID" value="MFD1509390.1"/>
    <property type="molecule type" value="Genomic_DNA"/>
</dbReference>
<dbReference type="SUPFAM" id="SSF53756">
    <property type="entry name" value="UDP-Glycosyltransferase/glycogen phosphorylase"/>
    <property type="match status" value="1"/>
</dbReference>
<evidence type="ECO:0000259" key="2">
    <source>
        <dbReference type="Pfam" id="PF00534"/>
    </source>
</evidence>
<dbReference type="GO" id="GO:0016757">
    <property type="term" value="F:glycosyltransferase activity"/>
    <property type="evidence" value="ECO:0007669"/>
    <property type="project" value="UniProtKB-KW"/>
</dbReference>